<reference evidence="1 2" key="1">
    <citation type="journal article" date="2021" name="BMC Genomics">
        <title>Datura genome reveals duplications of psychoactive alkaloid biosynthetic genes and high mutation rate following tissue culture.</title>
        <authorList>
            <person name="Rajewski A."/>
            <person name="Carter-House D."/>
            <person name="Stajich J."/>
            <person name="Litt A."/>
        </authorList>
    </citation>
    <scope>NUCLEOTIDE SEQUENCE [LARGE SCALE GENOMIC DNA]</scope>
    <source>
        <strain evidence="1">AR-01</strain>
    </source>
</reference>
<dbReference type="EMBL" id="JACEIK010004944">
    <property type="protein sequence ID" value="MCD9646884.1"/>
    <property type="molecule type" value="Genomic_DNA"/>
</dbReference>
<gene>
    <name evidence="1" type="ORF">HAX54_037125</name>
</gene>
<comment type="caution">
    <text evidence="1">The sequence shown here is derived from an EMBL/GenBank/DDBJ whole genome shotgun (WGS) entry which is preliminary data.</text>
</comment>
<organism evidence="1 2">
    <name type="scientific">Datura stramonium</name>
    <name type="common">Jimsonweed</name>
    <name type="synonym">Common thornapple</name>
    <dbReference type="NCBI Taxonomy" id="4076"/>
    <lineage>
        <taxon>Eukaryota</taxon>
        <taxon>Viridiplantae</taxon>
        <taxon>Streptophyta</taxon>
        <taxon>Embryophyta</taxon>
        <taxon>Tracheophyta</taxon>
        <taxon>Spermatophyta</taxon>
        <taxon>Magnoliopsida</taxon>
        <taxon>eudicotyledons</taxon>
        <taxon>Gunneridae</taxon>
        <taxon>Pentapetalae</taxon>
        <taxon>asterids</taxon>
        <taxon>lamiids</taxon>
        <taxon>Solanales</taxon>
        <taxon>Solanaceae</taxon>
        <taxon>Solanoideae</taxon>
        <taxon>Datureae</taxon>
        <taxon>Datura</taxon>
    </lineage>
</organism>
<sequence length="79" mass="8977">MWLFGGRPVSERGERCRGGGAGFRVERRREWRDVVSSKMVVFQRRESEIWRAIGSEGMNGGDWMESYGSDLGSFGSWVG</sequence>
<keyword evidence="2" id="KW-1185">Reference proteome</keyword>
<protein>
    <submittedName>
        <fullName evidence="1">Uncharacterized protein</fullName>
    </submittedName>
</protein>
<evidence type="ECO:0000313" key="1">
    <source>
        <dbReference type="EMBL" id="MCD9646884.1"/>
    </source>
</evidence>
<proteinExistence type="predicted"/>
<accession>A0ABS8VLQ9</accession>
<dbReference type="Proteomes" id="UP000823775">
    <property type="component" value="Unassembled WGS sequence"/>
</dbReference>
<name>A0ABS8VLQ9_DATST</name>
<evidence type="ECO:0000313" key="2">
    <source>
        <dbReference type="Proteomes" id="UP000823775"/>
    </source>
</evidence>